<dbReference type="PANTHER" id="PTHR11576">
    <property type="entry name" value="ZONA PELLUCIDA SPERM-BINDING PROTEIN 3"/>
    <property type="match status" value="1"/>
</dbReference>
<feature type="domain" description="ZP-C" evidence="3">
    <location>
        <begin position="51"/>
        <end position="161"/>
    </location>
</feature>
<dbReference type="AlphaFoldDB" id="A0A3Q3LNX9"/>
<dbReference type="Gene3D" id="2.60.40.4100">
    <property type="entry name" value="Zona pellucida, ZP-C domain"/>
    <property type="match status" value="1"/>
</dbReference>
<feature type="transmembrane region" description="Helical" evidence="2">
    <location>
        <begin position="33"/>
        <end position="52"/>
    </location>
</feature>
<protein>
    <recommendedName>
        <fullName evidence="3">ZP-C domain-containing protein</fullName>
    </recommendedName>
</protein>
<dbReference type="STRING" id="205130.ENSMAMP00000014912"/>
<dbReference type="Ensembl" id="ENSMAMT00000015328.2">
    <property type="protein sequence ID" value="ENSMAMP00000014912.2"/>
    <property type="gene ID" value="ENSMAMG00000010113.2"/>
</dbReference>
<evidence type="ECO:0000313" key="4">
    <source>
        <dbReference type="Ensembl" id="ENSMAMP00000014912.2"/>
    </source>
</evidence>
<dbReference type="GO" id="GO:2000344">
    <property type="term" value="P:positive regulation of acrosome reaction"/>
    <property type="evidence" value="ECO:0007669"/>
    <property type="project" value="TreeGrafter"/>
</dbReference>
<dbReference type="PANTHER" id="PTHR11576:SF18">
    <property type="entry name" value="ZONA PELLUCIDA PROTEIN C"/>
    <property type="match status" value="1"/>
</dbReference>
<proteinExistence type="predicted"/>
<keyword evidence="2" id="KW-0812">Transmembrane</keyword>
<evidence type="ECO:0000313" key="5">
    <source>
        <dbReference type="Proteomes" id="UP000261640"/>
    </source>
</evidence>
<feature type="transmembrane region" description="Helical" evidence="2">
    <location>
        <begin position="6"/>
        <end position="26"/>
    </location>
</feature>
<accession>A0A3Q3LNX9</accession>
<dbReference type="Pfam" id="PF00100">
    <property type="entry name" value="Zona_pellucida"/>
    <property type="match status" value="1"/>
</dbReference>
<reference evidence="4" key="2">
    <citation type="submission" date="2025-09" db="UniProtKB">
        <authorList>
            <consortium name="Ensembl"/>
        </authorList>
    </citation>
    <scope>IDENTIFICATION</scope>
</reference>
<evidence type="ECO:0000256" key="1">
    <source>
        <dbReference type="SAM" id="MobiDB-lite"/>
    </source>
</evidence>
<keyword evidence="5" id="KW-1185">Reference proteome</keyword>
<dbReference type="GO" id="GO:0007339">
    <property type="term" value="P:binding of sperm to zona pellucida"/>
    <property type="evidence" value="ECO:0007669"/>
    <property type="project" value="TreeGrafter"/>
</dbReference>
<reference evidence="4" key="1">
    <citation type="submission" date="2025-08" db="UniProtKB">
        <authorList>
            <consortium name="Ensembl"/>
        </authorList>
    </citation>
    <scope>IDENTIFICATION</scope>
</reference>
<organism evidence="4 5">
    <name type="scientific">Mastacembelus armatus</name>
    <name type="common">zig-zag eel</name>
    <dbReference type="NCBI Taxonomy" id="205130"/>
    <lineage>
        <taxon>Eukaryota</taxon>
        <taxon>Metazoa</taxon>
        <taxon>Chordata</taxon>
        <taxon>Craniata</taxon>
        <taxon>Vertebrata</taxon>
        <taxon>Euteleostomi</taxon>
        <taxon>Actinopterygii</taxon>
        <taxon>Neopterygii</taxon>
        <taxon>Teleostei</taxon>
        <taxon>Neoteleostei</taxon>
        <taxon>Acanthomorphata</taxon>
        <taxon>Anabantaria</taxon>
        <taxon>Synbranchiformes</taxon>
        <taxon>Mastacembelidae</taxon>
        <taxon>Mastacembelus</taxon>
    </lineage>
</organism>
<evidence type="ECO:0000256" key="2">
    <source>
        <dbReference type="SAM" id="Phobius"/>
    </source>
</evidence>
<feature type="region of interest" description="Disordered" evidence="1">
    <location>
        <begin position="214"/>
        <end position="263"/>
    </location>
</feature>
<keyword evidence="2" id="KW-0472">Membrane</keyword>
<keyword evidence="2" id="KW-1133">Transmembrane helix</keyword>
<feature type="compositionally biased region" description="Polar residues" evidence="1">
    <location>
        <begin position="224"/>
        <end position="263"/>
    </location>
</feature>
<dbReference type="Proteomes" id="UP000261640">
    <property type="component" value="Unplaced"/>
</dbReference>
<evidence type="ECO:0000259" key="3">
    <source>
        <dbReference type="Pfam" id="PF00100"/>
    </source>
</evidence>
<dbReference type="InterPro" id="IPR055355">
    <property type="entry name" value="ZP-C"/>
</dbReference>
<dbReference type="GO" id="GO:0035803">
    <property type="term" value="P:egg coat formation"/>
    <property type="evidence" value="ECO:0007669"/>
    <property type="project" value="TreeGrafter"/>
</dbReference>
<dbReference type="GeneTree" id="ENSGT00940000176015"/>
<dbReference type="InParanoid" id="A0A3Q3LNX9"/>
<dbReference type="InterPro" id="IPR042235">
    <property type="entry name" value="ZP-C_dom"/>
</dbReference>
<dbReference type="GO" id="GO:0031012">
    <property type="term" value="C:extracellular matrix"/>
    <property type="evidence" value="ECO:0007669"/>
    <property type="project" value="TreeGrafter"/>
</dbReference>
<sequence length="531" mass="59119">MLPLPLINIALVVYNGHSSASSLYFLRTYIKKMLLTWTASFVHAIVFPTASWTGTAESVYKRGQVVNLQVSAKTRPNQWLFIQSCFISAFPEPQTRPRDAVIMNKGCTALLGSSHAVVQFVASDRPDVVNLVLNTFYLSERYIHCNVLISDQGVTFGSKSCNYNPIHSRWEELSGDVEVCKCCSSKCKGPSHKHVVLDAKAVVSTGPLVFLEKDVETSPDVSEPQETASTSVIDSMQSDASDTAVTESLVSGTSASRSRFTSPQQGVVIVSQDSPTSLTLWLPGQVQDTEHSNTGFHSDNSLAVQFHPNDLELQPLTTDLDFPRPLANKIQDQYVNELKNDPSMWDLNLLTEVDGWHIPPPPDSVFIAAEFPRNRIGRSGKFDTKVSQVNTPISAKIEKLLDQNNVLQVRGELAQMQADAAVKPQEETNDVQPIIRSKLQFSKGADGSQTLSYEEEVLKRKCATGRCGLDWFKSKKEPEPKRLYSTFLNLLRYLIMETMVKCIHFVLYDSLVSFLPLGGWTKLSDCIFRLF</sequence>
<dbReference type="GO" id="GO:0032190">
    <property type="term" value="F:acrosin binding"/>
    <property type="evidence" value="ECO:0007669"/>
    <property type="project" value="TreeGrafter"/>
</dbReference>
<name>A0A3Q3LNX9_9TELE</name>